<dbReference type="GO" id="GO:0005829">
    <property type="term" value="C:cytosol"/>
    <property type="evidence" value="ECO:0007669"/>
    <property type="project" value="TreeGrafter"/>
</dbReference>
<keyword evidence="1" id="KW-1133">Transmembrane helix</keyword>
<evidence type="ECO:0000256" key="1">
    <source>
        <dbReference type="SAM" id="Phobius"/>
    </source>
</evidence>
<keyword evidence="1" id="KW-0812">Transmembrane</keyword>
<dbReference type="PANTHER" id="PTHR12143">
    <property type="entry name" value="PEPTIDE N-GLYCANASE PNGASE -RELATED"/>
    <property type="match status" value="1"/>
</dbReference>
<gene>
    <name evidence="4 6" type="ORF">P152DRAFT_468366</name>
</gene>
<evidence type="ECO:0000259" key="3">
    <source>
        <dbReference type="Pfam" id="PF17678"/>
    </source>
</evidence>
<dbReference type="GO" id="GO:0005634">
    <property type="term" value="C:nucleus"/>
    <property type="evidence" value="ECO:0007669"/>
    <property type="project" value="TreeGrafter"/>
</dbReference>
<dbReference type="Proteomes" id="UP000504638">
    <property type="component" value="Unplaced"/>
</dbReference>
<reference evidence="6" key="2">
    <citation type="submission" date="2020-04" db="EMBL/GenBank/DDBJ databases">
        <authorList>
            <consortium name="NCBI Genome Project"/>
        </authorList>
    </citation>
    <scope>NUCLEOTIDE SEQUENCE</scope>
    <source>
        <strain evidence="6">CBS 781.70</strain>
    </source>
</reference>
<dbReference type="PANTHER" id="PTHR12143:SF25">
    <property type="entry name" value="FAMILY PROTEIN, PUTATIVE (AFU_ORTHOLOGUE AFUA_1G10790)-RELATED"/>
    <property type="match status" value="1"/>
</dbReference>
<feature type="domain" description="Glycosyl hydrolase family 92" evidence="2">
    <location>
        <begin position="290"/>
        <end position="692"/>
    </location>
</feature>
<dbReference type="Gene3D" id="1.20.1050.60">
    <property type="entry name" value="alpha-1,2-mannosidase"/>
    <property type="match status" value="1"/>
</dbReference>
<reference evidence="4 6" key="1">
    <citation type="submission" date="2020-01" db="EMBL/GenBank/DDBJ databases">
        <authorList>
            <consortium name="DOE Joint Genome Institute"/>
            <person name="Haridas S."/>
            <person name="Albert R."/>
            <person name="Binder M."/>
            <person name="Bloem J."/>
            <person name="Labutti K."/>
            <person name="Salamov A."/>
            <person name="Andreopoulos B."/>
            <person name="Baker S.E."/>
            <person name="Barry K."/>
            <person name="Bills G."/>
            <person name="Bluhm B.H."/>
            <person name="Cannon C."/>
            <person name="Castanera R."/>
            <person name="Culley D.E."/>
            <person name="Daum C."/>
            <person name="Ezra D."/>
            <person name="Gonzalez J.B."/>
            <person name="Henrissat B."/>
            <person name="Kuo A."/>
            <person name="Liang C."/>
            <person name="Lipzen A."/>
            <person name="Lutzoni F."/>
            <person name="Magnuson J."/>
            <person name="Mondo S."/>
            <person name="Nolan M."/>
            <person name="Ohm R."/>
            <person name="Pangilinan J."/>
            <person name="Park H.-J."/>
            <person name="Ramirez L."/>
            <person name="Alfaro M."/>
            <person name="Sun H."/>
            <person name="Tritt A."/>
            <person name="Yoshinaga Y."/>
            <person name="Zwiers L.-H."/>
            <person name="Turgeon B.G."/>
            <person name="Goodwin S.B."/>
            <person name="Spatafora J.W."/>
            <person name="Crous P.W."/>
            <person name="Grigoriev I.V."/>
        </authorList>
    </citation>
    <scope>NUCLEOTIDE SEQUENCE</scope>
    <source>
        <strain evidence="4 6">CBS 781.70</strain>
    </source>
</reference>
<dbReference type="GO" id="GO:0006516">
    <property type="term" value="P:glycoprotein catabolic process"/>
    <property type="evidence" value="ECO:0007669"/>
    <property type="project" value="TreeGrafter"/>
</dbReference>
<keyword evidence="5" id="KW-1185">Reference proteome</keyword>
<organism evidence="4">
    <name type="scientific">Eremomyces bilateralis CBS 781.70</name>
    <dbReference type="NCBI Taxonomy" id="1392243"/>
    <lineage>
        <taxon>Eukaryota</taxon>
        <taxon>Fungi</taxon>
        <taxon>Dikarya</taxon>
        <taxon>Ascomycota</taxon>
        <taxon>Pezizomycotina</taxon>
        <taxon>Dothideomycetes</taxon>
        <taxon>Dothideomycetes incertae sedis</taxon>
        <taxon>Eremomycetales</taxon>
        <taxon>Eremomycetaceae</taxon>
        <taxon>Eremomyces</taxon>
    </lineage>
</organism>
<dbReference type="InterPro" id="IPR014718">
    <property type="entry name" value="GH-type_carb-bd"/>
</dbReference>
<dbReference type="Gene3D" id="2.70.98.10">
    <property type="match status" value="1"/>
</dbReference>
<dbReference type="InterPro" id="IPR050883">
    <property type="entry name" value="PNGase"/>
</dbReference>
<dbReference type="AlphaFoldDB" id="A0A6G1FUS7"/>
<proteinExistence type="predicted"/>
<feature type="transmembrane region" description="Helical" evidence="1">
    <location>
        <begin position="7"/>
        <end position="27"/>
    </location>
</feature>
<name>A0A6G1FUS7_9PEZI</name>
<reference evidence="6" key="3">
    <citation type="submission" date="2025-04" db="UniProtKB">
        <authorList>
            <consortium name="RefSeq"/>
        </authorList>
    </citation>
    <scope>IDENTIFICATION</scope>
    <source>
        <strain evidence="6">CBS 781.70</strain>
    </source>
</reference>
<feature type="domain" description="Glycosyl hydrolase family 92 N-terminal" evidence="3">
    <location>
        <begin position="40"/>
        <end position="284"/>
    </location>
</feature>
<dbReference type="Gene3D" id="3.30.2080.10">
    <property type="entry name" value="GH92 mannosidase domain"/>
    <property type="match status" value="1"/>
</dbReference>
<evidence type="ECO:0000313" key="5">
    <source>
        <dbReference type="Proteomes" id="UP000504638"/>
    </source>
</evidence>
<dbReference type="OrthoDB" id="449263at2759"/>
<dbReference type="GO" id="GO:0030246">
    <property type="term" value="F:carbohydrate binding"/>
    <property type="evidence" value="ECO:0007669"/>
    <property type="project" value="InterPro"/>
</dbReference>
<dbReference type="InterPro" id="IPR012939">
    <property type="entry name" value="Glyco_hydro_92"/>
</dbReference>
<evidence type="ECO:0000313" key="6">
    <source>
        <dbReference type="RefSeq" id="XP_033531165.1"/>
    </source>
</evidence>
<sequence length="792" mass="86941">MSRELAYNIPIFASFVLAGLVIIAVVGPPTFATDGLVYLEPLAVSLEQGNVFAGATLPFGMVKAVADMDGANDNCITGFSAFHGAGVGPPMSMANFPLFPFDGCIAGDIEKCDFSKHHRRVNYYPDTIQAIPGYFSVTLASGIRVDMTATAHAALFCFMFPTVSDHGGPNHLVIQLDLSDLSGSCQGNSMISVSNQNLPRLTGLGEFISRLGARKYTVYFCADFRPPDLVRIRGFGTYFGSVTTPRARNLTILQDSNGAAPPGGGWVHFESPRHEPISVRMGLSFLSQAKACEDAETEIPEFNFDVAHGAAMDTWTMKLDTIYVDDKGVDGSLLRIFWLGIYSAFVNPQKYSEVTTLAVASPDPKPYFDSFCLSVSYSTHLSLLTILDPEETAGIIQSVLDMYSEEGWLPDCHMSLSLGCTHSGYGADIVLVDGFLKEPRNGIDFKTGYAAIDSEHNILLGSSRGISKTLAYSYRDFIIAQFARERGHLEDYERYLQRSTYWINLFEPNQTSTTHLSTTGFLGFFQPRYRNGTWCYTDPDRLWKYSFYVPHDQAALIALLGGPKQFVRRLGYAHDSKLMTMDSAASFLSVFQYHYAGRPALSSKRAHHYIPRAFSLEPSELPWGGSTTAIGSFVVLTMIGLFPNAGQDVYLIIPPFFREVAITNPITRNVSAVRNINFDPTYKNIYIQKATLKALKGPFPCVLNISANAVLDSGSHRFLSSSVHPTFIASKNFHLNMSTSSSKSFVGQSVSTKYSFISPVNPASFNASTILPFSNHGLIPSCHNGKSGRIAR</sequence>
<dbReference type="RefSeq" id="XP_033531165.1">
    <property type="nucleotide sequence ID" value="XM_033680821.1"/>
</dbReference>
<accession>A0A6G1FUS7</accession>
<keyword evidence="1" id="KW-0472">Membrane</keyword>
<protein>
    <recommendedName>
        <fullName evidence="7">Glycoside hydrolase family 92 protein</fullName>
    </recommendedName>
</protein>
<dbReference type="GeneID" id="54421391"/>
<evidence type="ECO:0000259" key="2">
    <source>
        <dbReference type="Pfam" id="PF07971"/>
    </source>
</evidence>
<dbReference type="Gene3D" id="1.20.1610.10">
    <property type="entry name" value="alpha-1,2-mannosidases domains"/>
    <property type="match status" value="1"/>
</dbReference>
<evidence type="ECO:0000313" key="4">
    <source>
        <dbReference type="EMBL" id="KAF1809534.1"/>
    </source>
</evidence>
<evidence type="ECO:0008006" key="7">
    <source>
        <dbReference type="Google" id="ProtNLM"/>
    </source>
</evidence>
<dbReference type="Pfam" id="PF07971">
    <property type="entry name" value="Glyco_hydro_92"/>
    <property type="match status" value="1"/>
</dbReference>
<dbReference type="InterPro" id="IPR041371">
    <property type="entry name" value="GH92_N"/>
</dbReference>
<dbReference type="GO" id="GO:0000224">
    <property type="term" value="F:peptide-N4-(N-acetyl-beta-glucosaminyl)asparagine amidase activity"/>
    <property type="evidence" value="ECO:0007669"/>
    <property type="project" value="TreeGrafter"/>
</dbReference>
<dbReference type="EMBL" id="ML975172">
    <property type="protein sequence ID" value="KAF1809534.1"/>
    <property type="molecule type" value="Genomic_DNA"/>
</dbReference>
<dbReference type="Pfam" id="PF17678">
    <property type="entry name" value="Glyco_hydro_92N"/>
    <property type="match status" value="1"/>
</dbReference>